<dbReference type="Proteomes" id="UP000548476">
    <property type="component" value="Unassembled WGS sequence"/>
</dbReference>
<evidence type="ECO:0000313" key="2">
    <source>
        <dbReference type="Proteomes" id="UP000548476"/>
    </source>
</evidence>
<name>A0A841FP36_9ACTN</name>
<protein>
    <recommendedName>
        <fullName evidence="3">TFIIS-type domain-containing protein</fullName>
    </recommendedName>
</protein>
<evidence type="ECO:0000313" key="1">
    <source>
        <dbReference type="EMBL" id="MBB6034997.1"/>
    </source>
</evidence>
<sequence length="54" mass="6324">MAPARKCPECRYVMYVQGEKYEPRGTWVVYVCQNKTCPSAQRNFPYKEKVFVGS</sequence>
<keyword evidence="2" id="KW-1185">Reference proteome</keyword>
<accession>A0A841FP36</accession>
<dbReference type="EMBL" id="JACHGT010000005">
    <property type="protein sequence ID" value="MBB6034997.1"/>
    <property type="molecule type" value="Genomic_DNA"/>
</dbReference>
<gene>
    <name evidence="1" type="ORF">HNR73_002851</name>
</gene>
<dbReference type="AlphaFoldDB" id="A0A841FP36"/>
<comment type="caution">
    <text evidence="1">The sequence shown here is derived from an EMBL/GenBank/DDBJ whole genome shotgun (WGS) entry which is preliminary data.</text>
</comment>
<dbReference type="RefSeq" id="WP_184787843.1">
    <property type="nucleotide sequence ID" value="NZ_BONT01000112.1"/>
</dbReference>
<evidence type="ECO:0008006" key="3">
    <source>
        <dbReference type="Google" id="ProtNLM"/>
    </source>
</evidence>
<proteinExistence type="predicted"/>
<reference evidence="1 2" key="1">
    <citation type="submission" date="2020-08" db="EMBL/GenBank/DDBJ databases">
        <title>Genomic Encyclopedia of Type Strains, Phase IV (KMG-IV): sequencing the most valuable type-strain genomes for metagenomic binning, comparative biology and taxonomic classification.</title>
        <authorList>
            <person name="Goeker M."/>
        </authorList>
    </citation>
    <scope>NUCLEOTIDE SEQUENCE [LARGE SCALE GENOMIC DNA]</scope>
    <source>
        <strain evidence="1 2">YIM 65646</strain>
    </source>
</reference>
<organism evidence="1 2">
    <name type="scientific">Phytomonospora endophytica</name>
    <dbReference type="NCBI Taxonomy" id="714109"/>
    <lineage>
        <taxon>Bacteria</taxon>
        <taxon>Bacillati</taxon>
        <taxon>Actinomycetota</taxon>
        <taxon>Actinomycetes</taxon>
        <taxon>Micromonosporales</taxon>
        <taxon>Micromonosporaceae</taxon>
        <taxon>Phytomonospora</taxon>
    </lineage>
</organism>